<feature type="domain" description="Barstar (barnase inhibitor)" evidence="2">
    <location>
        <begin position="29"/>
        <end position="113"/>
    </location>
</feature>
<name>A0ABU0E162_9FIRM</name>
<organism evidence="3 4">
    <name type="scientific">Breznakia pachnodae</name>
    <dbReference type="NCBI Taxonomy" id="265178"/>
    <lineage>
        <taxon>Bacteria</taxon>
        <taxon>Bacillati</taxon>
        <taxon>Bacillota</taxon>
        <taxon>Erysipelotrichia</taxon>
        <taxon>Erysipelotrichales</taxon>
        <taxon>Erysipelotrichaceae</taxon>
        <taxon>Breznakia</taxon>
    </lineage>
</organism>
<dbReference type="Gene3D" id="3.30.370.10">
    <property type="entry name" value="Barstar-like"/>
    <property type="match status" value="1"/>
</dbReference>
<sequence>MIINGITKMKKKEFLQFHEEYIQHLKEYFVHYMDGKVIQTKEDYLLNFKKAYNLPSYLKDNLDAFYDSMRDLDFREEQGFIIVIYNFRSFLKNSSKDKDSFISIMNNIAFNLERECLTTTAGWNHIKSFDVYLIDDDLSGESYKDITMSKKKAD</sequence>
<dbReference type="InterPro" id="IPR035905">
    <property type="entry name" value="Barstar-like_sf"/>
</dbReference>
<protein>
    <submittedName>
        <fullName evidence="3">RNAse (Barnase) inhibitor barstar</fullName>
    </submittedName>
</protein>
<comment type="caution">
    <text evidence="3">The sequence shown here is derived from an EMBL/GenBank/DDBJ whole genome shotgun (WGS) entry which is preliminary data.</text>
</comment>
<accession>A0ABU0E162</accession>
<evidence type="ECO:0000256" key="1">
    <source>
        <dbReference type="ARBA" id="ARBA00006845"/>
    </source>
</evidence>
<dbReference type="InterPro" id="IPR000468">
    <property type="entry name" value="Barstar"/>
</dbReference>
<gene>
    <name evidence="3" type="ORF">J2S15_001355</name>
</gene>
<reference evidence="3 4" key="1">
    <citation type="submission" date="2023-07" db="EMBL/GenBank/DDBJ databases">
        <title>Genomic Encyclopedia of Type Strains, Phase IV (KMG-IV): sequencing the most valuable type-strain genomes for metagenomic binning, comparative biology and taxonomic classification.</title>
        <authorList>
            <person name="Goeker M."/>
        </authorList>
    </citation>
    <scope>NUCLEOTIDE SEQUENCE [LARGE SCALE GENOMIC DNA]</scope>
    <source>
        <strain evidence="3 4">DSM 16784</strain>
    </source>
</reference>
<keyword evidence="4" id="KW-1185">Reference proteome</keyword>
<dbReference type="Proteomes" id="UP001230220">
    <property type="component" value="Unassembled WGS sequence"/>
</dbReference>
<proteinExistence type="inferred from homology"/>
<dbReference type="SUPFAM" id="SSF52038">
    <property type="entry name" value="Barstar-related"/>
    <property type="match status" value="1"/>
</dbReference>
<evidence type="ECO:0000313" key="3">
    <source>
        <dbReference type="EMBL" id="MDQ0360610.1"/>
    </source>
</evidence>
<dbReference type="RefSeq" id="WP_307406651.1">
    <property type="nucleotide sequence ID" value="NZ_JAUSUR010000002.1"/>
</dbReference>
<evidence type="ECO:0000259" key="2">
    <source>
        <dbReference type="Pfam" id="PF01337"/>
    </source>
</evidence>
<evidence type="ECO:0000313" key="4">
    <source>
        <dbReference type="Proteomes" id="UP001230220"/>
    </source>
</evidence>
<dbReference type="EMBL" id="JAUSUR010000002">
    <property type="protein sequence ID" value="MDQ0360610.1"/>
    <property type="molecule type" value="Genomic_DNA"/>
</dbReference>
<dbReference type="Pfam" id="PF01337">
    <property type="entry name" value="Barstar"/>
    <property type="match status" value="1"/>
</dbReference>
<comment type="similarity">
    <text evidence="1">Belongs to the barstar family.</text>
</comment>